<dbReference type="InterPro" id="IPR001881">
    <property type="entry name" value="EGF-like_Ca-bd_dom"/>
</dbReference>
<dbReference type="SUPFAM" id="SSF57424">
    <property type="entry name" value="LDL receptor-like module"/>
    <property type="match status" value="4"/>
</dbReference>
<feature type="domain" description="EGF-like" evidence="8">
    <location>
        <begin position="833"/>
        <end position="872"/>
    </location>
</feature>
<evidence type="ECO:0000256" key="2">
    <source>
        <dbReference type="ARBA" id="ARBA00008874"/>
    </source>
</evidence>
<dbReference type="Pfam" id="PF00008">
    <property type="entry name" value="EGF"/>
    <property type="match status" value="1"/>
</dbReference>
<keyword evidence="9" id="KW-0472">Membrane</keyword>
<feature type="domain" description="EGF-like" evidence="8">
    <location>
        <begin position="984"/>
        <end position="1022"/>
    </location>
</feature>
<dbReference type="InterPro" id="IPR002172">
    <property type="entry name" value="LDrepeatLR_classA_rpt"/>
</dbReference>
<keyword evidence="9" id="KW-0675">Receptor</keyword>
<dbReference type="CDD" id="cd00054">
    <property type="entry name" value="EGF_CA"/>
    <property type="match status" value="4"/>
</dbReference>
<feature type="domain" description="EGF-like" evidence="8">
    <location>
        <begin position="933"/>
        <end position="973"/>
    </location>
</feature>
<dbReference type="InterPro" id="IPR049883">
    <property type="entry name" value="NOTCH1_EGF-like"/>
</dbReference>
<dbReference type="InterPro" id="IPR047173">
    <property type="entry name" value="STRAD_A/B-like"/>
</dbReference>
<dbReference type="Proteomes" id="UP001558632">
    <property type="component" value="Unassembled WGS sequence"/>
</dbReference>
<evidence type="ECO:0000256" key="3">
    <source>
        <dbReference type="ARBA" id="ARBA00022536"/>
    </source>
</evidence>
<feature type="domain" description="EGF-like" evidence="8">
    <location>
        <begin position="884"/>
        <end position="924"/>
    </location>
</feature>
<reference evidence="9 10" key="1">
    <citation type="submission" date="2024-07" db="EMBL/GenBank/DDBJ databases">
        <title>Enhanced genomic and transcriptomic resources for Trichinella pseudospiralis and T. spiralis underpin the discovery of pronounced molecular differences between stages and species.</title>
        <authorList>
            <person name="Pasi K.K."/>
            <person name="La Rosa G."/>
            <person name="Gomez-Morales M.A."/>
            <person name="Tosini F."/>
            <person name="Sumanam S."/>
            <person name="Young N.D."/>
            <person name="Chang B.C."/>
            <person name="Robin G.B."/>
        </authorList>
    </citation>
    <scope>NUCLEOTIDE SEQUENCE [LARGE SCALE GENOMIC DNA]</scope>
    <source>
        <strain evidence="9">ISS534</strain>
    </source>
</reference>
<comment type="subcellular location">
    <subcellularLocation>
        <location evidence="1">Membrane</location>
        <topology evidence="1">Single-pass type I membrane protein</topology>
    </subcellularLocation>
</comment>
<organism evidence="9 10">
    <name type="scientific">Trichinella spiralis</name>
    <name type="common">Trichina worm</name>
    <dbReference type="NCBI Taxonomy" id="6334"/>
    <lineage>
        <taxon>Eukaryota</taxon>
        <taxon>Metazoa</taxon>
        <taxon>Ecdysozoa</taxon>
        <taxon>Nematoda</taxon>
        <taxon>Enoplea</taxon>
        <taxon>Dorylaimia</taxon>
        <taxon>Trichinellida</taxon>
        <taxon>Trichinellidae</taxon>
        <taxon>Trichinella</taxon>
    </lineage>
</organism>
<dbReference type="Pfam" id="PF12661">
    <property type="entry name" value="hEGF"/>
    <property type="match status" value="1"/>
</dbReference>
<keyword evidence="10" id="KW-1185">Reference proteome</keyword>
<dbReference type="InterPro" id="IPR000152">
    <property type="entry name" value="EGF-type_Asp/Asn_hydroxyl_site"/>
</dbReference>
<evidence type="ECO:0000313" key="9">
    <source>
        <dbReference type="EMBL" id="KAL1243484.1"/>
    </source>
</evidence>
<dbReference type="PANTHER" id="PTHR48014:SF21">
    <property type="entry name" value="SERINE_THREONINE-PROTEIN KINASE FRAY2"/>
    <property type="match status" value="1"/>
</dbReference>
<dbReference type="Pfam" id="PF00057">
    <property type="entry name" value="Ldl_recept_a"/>
    <property type="match status" value="1"/>
</dbReference>
<evidence type="ECO:0000256" key="5">
    <source>
        <dbReference type="ARBA" id="ARBA00023157"/>
    </source>
</evidence>
<dbReference type="Gene3D" id="1.10.510.10">
    <property type="entry name" value="Transferase(Phosphotransferase) domain 1"/>
    <property type="match status" value="1"/>
</dbReference>
<dbReference type="PROSITE" id="PS50068">
    <property type="entry name" value="LDLRA_2"/>
    <property type="match status" value="4"/>
</dbReference>
<comment type="caution">
    <text evidence="6">Lacks conserved residue(s) required for the propagation of feature annotation.</text>
</comment>
<dbReference type="SUPFAM" id="SSF57184">
    <property type="entry name" value="Growth factor receptor domain"/>
    <property type="match status" value="2"/>
</dbReference>
<dbReference type="EMBL" id="JBEUSY010000170">
    <property type="protein sequence ID" value="KAL1243484.1"/>
    <property type="molecule type" value="Genomic_DNA"/>
</dbReference>
<protein>
    <submittedName>
        <fullName evidence="9">Transmembrane cell adhesion receptor</fullName>
    </submittedName>
</protein>
<feature type="domain" description="EGF-like" evidence="8">
    <location>
        <begin position="1085"/>
        <end position="1123"/>
    </location>
</feature>
<keyword evidence="5" id="KW-1015">Disulfide bond</keyword>
<keyword evidence="9" id="KW-0812">Transmembrane</keyword>
<comment type="caution">
    <text evidence="9">The sequence shown here is derived from an EMBL/GenBank/DDBJ whole genome shotgun (WGS) entry which is preliminary data.</text>
</comment>
<dbReference type="CDD" id="cd00112">
    <property type="entry name" value="LDLa"/>
    <property type="match status" value="3"/>
</dbReference>
<dbReference type="InterPro" id="IPR036055">
    <property type="entry name" value="LDL_receptor-like_sf"/>
</dbReference>
<dbReference type="InterPro" id="IPR009030">
    <property type="entry name" value="Growth_fac_rcpt_cys_sf"/>
</dbReference>
<evidence type="ECO:0000259" key="8">
    <source>
        <dbReference type="PROSITE" id="PS50026"/>
    </source>
</evidence>
<dbReference type="Gene3D" id="2.10.25.10">
    <property type="entry name" value="Laminin"/>
    <property type="match status" value="8"/>
</dbReference>
<dbReference type="PROSITE" id="PS00010">
    <property type="entry name" value="ASX_HYDROXYL"/>
    <property type="match status" value="6"/>
</dbReference>
<evidence type="ECO:0000256" key="1">
    <source>
        <dbReference type="ARBA" id="ARBA00004479"/>
    </source>
</evidence>
<dbReference type="InterPro" id="IPR000742">
    <property type="entry name" value="EGF"/>
</dbReference>
<dbReference type="Gene3D" id="4.10.400.10">
    <property type="entry name" value="Low-density Lipoprotein Receptor"/>
    <property type="match status" value="3"/>
</dbReference>
<dbReference type="SUPFAM" id="SSF56112">
    <property type="entry name" value="Protein kinase-like (PK-like)"/>
    <property type="match status" value="1"/>
</dbReference>
<dbReference type="Gene3D" id="3.30.200.20">
    <property type="entry name" value="Phosphorylase Kinase, domain 1"/>
    <property type="match status" value="1"/>
</dbReference>
<dbReference type="PROSITE" id="PS50026">
    <property type="entry name" value="EGF_3"/>
    <property type="match status" value="7"/>
</dbReference>
<feature type="domain" description="EGF-like" evidence="8">
    <location>
        <begin position="1034"/>
        <end position="1073"/>
    </location>
</feature>
<sequence length="1191" mass="135118">MSNSSNLIAKNASVSFCSVEVGRYVVFPCIGKANNRKYNVHLAKEKETDKLYAIRICTLEDEKDDTNFFFLQKEVRILSQLKHSNILQLVDVFVAGSDILIVTPLMDYGSVKDLIHFRYHFGLPEQLIATVLYDVLLALEYLHDHDFIHRSVRCSHILLSSQGKVCLSGFRLVASVLESDRRLRKLHEFTEDFQSSLMWFAPEVLEQNIAGYGVKSDIYSLGIAGCEMANGFVPFSNMSNIQMFWEKLRGVTPRLLDGKTLPAIETSDPMEASTDEQRNRWFSDKFHAFIELCLKFHPCDRPSAKALLKHGFFRQYKKECRSVSSFLADVNPLSVSEDNIHGGFLAENTFSTSLANSGSSKQFCDRDHDANTYWSFVRALDYRARVGLLKKVQPVSFCTCTAAFVCRYTLLFQLWLPKQLTQSNAMLHIIYFYFGWLILCKSVTSATTNHSLSHFSCLPDQFRCLNGEPQCIRLDQVSDGKINCQDGSDEGCPLGYFVCEDRSNCLEPKAYQDGRKDCPDGSDEPCSQGEFFCRDKSKCIDWCKFQDGIEDCADGSDEECTQLQFQCRCGMPRCIDLLKFNNSKIDCLDGSDEPLANGYLDDMHCARETISQRRKQHEPSLLVASTFPCNQDKMKHCRDELNEICLIINNIPQCACRPGYIRLPYTDQCYMTNDAIWKSSPTVELIYDQKVTVSIFTNASEANFCAIERHIRLFMQNWLCASSEIETLHSVGGRMRRLKLNDCDPTATCMDNPISYECLCKEGYLDVSPKPRKYPGRKCIPLVDECKDTRTNDCDRNADCLDLPGGYTCQCREGFSDISPSVNQYPGRKCIPIKNECENKLDNDCSENAECLDTLESFKCRCKDGFIDRSQDPTKRPGRICHLIVDECKDNALNDCDKLNAECLDTIDSFVCRCKPGYIDLNPTNPGRKCSIANNPCLNRTLNDCDNHAICLSKEVGEYECACSHGFIDLSPDHKKPGRVCRQLIDECHLGIHHCDPVATCIDTPQSYNCVCPDNWLDVSDDVALKPGRRCQKRENECLDRGKNDCANDADCIDTEHGYLCHCRVGFWDVSLKYGKQPGRICQELRDECTLHYHDCSPDAVCIDTAESYLCRCKEGYVDVSPNRKEFPGRICSAVKMLQEDSSCKVDDPRTCNTDLFEVCLFNDGAYKCGCPREFFVCQMDVVKVLMSVKN</sequence>
<comment type="similarity">
    <text evidence="2">Belongs to the protein kinase superfamily. STE Ser/Thr protein kinase family. STE20 subfamily.</text>
</comment>
<dbReference type="InterPro" id="IPR000719">
    <property type="entry name" value="Prot_kinase_dom"/>
</dbReference>
<evidence type="ECO:0000313" key="10">
    <source>
        <dbReference type="Proteomes" id="UP001558632"/>
    </source>
</evidence>
<dbReference type="Pfam" id="PF00069">
    <property type="entry name" value="Pkinase"/>
    <property type="match status" value="1"/>
</dbReference>
<name>A0ABR3KS68_TRISP</name>
<dbReference type="PRINTS" id="PR00261">
    <property type="entry name" value="LDLRECEPTOR"/>
</dbReference>
<dbReference type="PANTHER" id="PTHR48014">
    <property type="entry name" value="SERINE/THREONINE-PROTEIN KINASE FRAY2"/>
    <property type="match status" value="1"/>
</dbReference>
<dbReference type="PROSITE" id="PS50011">
    <property type="entry name" value="PROTEIN_KINASE_DOM"/>
    <property type="match status" value="1"/>
</dbReference>
<accession>A0ABR3KS68</accession>
<keyword evidence="4" id="KW-0677">Repeat</keyword>
<evidence type="ECO:0000256" key="4">
    <source>
        <dbReference type="ARBA" id="ARBA00022737"/>
    </source>
</evidence>
<dbReference type="InterPro" id="IPR013032">
    <property type="entry name" value="EGF-like_CS"/>
</dbReference>
<dbReference type="SMART" id="SM00181">
    <property type="entry name" value="EGF"/>
    <property type="match status" value="9"/>
</dbReference>
<dbReference type="Pfam" id="PF07645">
    <property type="entry name" value="EGF_CA"/>
    <property type="match status" value="4"/>
</dbReference>
<evidence type="ECO:0000256" key="6">
    <source>
        <dbReference type="PROSITE-ProRule" id="PRU00076"/>
    </source>
</evidence>
<keyword evidence="3 6" id="KW-0245">EGF-like domain</keyword>
<gene>
    <name evidence="9" type="ORF">TSPI_03545</name>
</gene>
<feature type="domain" description="EGF-like" evidence="8">
    <location>
        <begin position="782"/>
        <end position="821"/>
    </location>
</feature>
<feature type="domain" description="Protein kinase" evidence="7">
    <location>
        <begin position="24"/>
        <end position="313"/>
    </location>
</feature>
<proteinExistence type="inferred from homology"/>
<dbReference type="SUPFAM" id="SSF57196">
    <property type="entry name" value="EGF/Laminin"/>
    <property type="match status" value="1"/>
</dbReference>
<dbReference type="SMART" id="SM00179">
    <property type="entry name" value="EGF_CA"/>
    <property type="match status" value="8"/>
</dbReference>
<dbReference type="InterPro" id="IPR011009">
    <property type="entry name" value="Kinase-like_dom_sf"/>
</dbReference>
<evidence type="ECO:0000259" key="7">
    <source>
        <dbReference type="PROSITE" id="PS50011"/>
    </source>
</evidence>
<dbReference type="SMART" id="SM00192">
    <property type="entry name" value="LDLa"/>
    <property type="match status" value="4"/>
</dbReference>